<evidence type="ECO:0000259" key="2">
    <source>
        <dbReference type="Pfam" id="PF06750"/>
    </source>
</evidence>
<organism evidence="3 4">
    <name type="scientific">Streptococcus porcinus</name>
    <dbReference type="NCBI Taxonomy" id="1340"/>
    <lineage>
        <taxon>Bacteria</taxon>
        <taxon>Bacillati</taxon>
        <taxon>Bacillota</taxon>
        <taxon>Bacilli</taxon>
        <taxon>Lactobacillales</taxon>
        <taxon>Streptococcaceae</taxon>
        <taxon>Streptococcus</taxon>
    </lineage>
</organism>
<evidence type="ECO:0000313" key="4">
    <source>
        <dbReference type="Proteomes" id="UP000306241"/>
    </source>
</evidence>
<feature type="transmembrane region" description="Helical" evidence="1">
    <location>
        <begin position="163"/>
        <end position="190"/>
    </location>
</feature>
<dbReference type="GO" id="GO:0005886">
    <property type="term" value="C:plasma membrane"/>
    <property type="evidence" value="ECO:0007669"/>
    <property type="project" value="TreeGrafter"/>
</dbReference>
<keyword evidence="1" id="KW-0812">Transmembrane</keyword>
<keyword evidence="1" id="KW-1133">Transmembrane helix</keyword>
<dbReference type="AlphaFoldDB" id="A0A4V0GZU0"/>
<proteinExistence type="predicted"/>
<accession>A0A4V0GZU0</accession>
<protein>
    <submittedName>
        <fullName evidence="3">Type IV leader peptidase family protein</fullName>
    </submittedName>
</protein>
<feature type="transmembrane region" description="Helical" evidence="1">
    <location>
        <begin position="71"/>
        <end position="88"/>
    </location>
</feature>
<dbReference type="GO" id="GO:0006465">
    <property type="term" value="P:signal peptide processing"/>
    <property type="evidence" value="ECO:0007669"/>
    <property type="project" value="TreeGrafter"/>
</dbReference>
<dbReference type="InterPro" id="IPR010627">
    <property type="entry name" value="Prepilin_pept_A24_N"/>
</dbReference>
<dbReference type="PANTHER" id="PTHR30487:SF0">
    <property type="entry name" value="PREPILIN LEADER PEPTIDASE_N-METHYLTRANSFERASE-RELATED"/>
    <property type="match status" value="1"/>
</dbReference>
<dbReference type="RefSeq" id="WP_003083529.1">
    <property type="nucleotide sequence ID" value="NZ_CP070236.1"/>
</dbReference>
<dbReference type="GO" id="GO:0004190">
    <property type="term" value="F:aspartic-type endopeptidase activity"/>
    <property type="evidence" value="ECO:0007669"/>
    <property type="project" value="TreeGrafter"/>
</dbReference>
<feature type="transmembrane region" description="Helical" evidence="1">
    <location>
        <begin position="6"/>
        <end position="24"/>
    </location>
</feature>
<dbReference type="Proteomes" id="UP000306241">
    <property type="component" value="Chromosome"/>
</dbReference>
<dbReference type="Pfam" id="PF06750">
    <property type="entry name" value="A24_N_bact"/>
    <property type="match status" value="1"/>
</dbReference>
<feature type="domain" description="Prepilin peptidase A24 N-terminal" evidence="2">
    <location>
        <begin position="9"/>
        <end position="88"/>
    </location>
</feature>
<feature type="transmembrane region" description="Helical" evidence="1">
    <location>
        <begin position="118"/>
        <end position="151"/>
    </location>
</feature>
<evidence type="ECO:0000313" key="3">
    <source>
        <dbReference type="EMBL" id="VTT42294.1"/>
    </source>
</evidence>
<sequence>MTILLYFFLGASLGSFVGLVFDRFPTKSILWPPSHCPHCQNQLGVKDLIPVLSFIVNKCHCRFCRVSINPLYIILEVLYGLLFVFYALKGILNLTDLSLTSFSILLSLFDIKSRSYPMLFWLMAYTTAVMVLGFNLLSCFFLTLALLAILFPQKIGSGDFFYLSLLALAYPLSTVLWIIQGASLLGILYCHFMMQKSIPFIPFLTLALLILTLIT</sequence>
<dbReference type="PANTHER" id="PTHR30487">
    <property type="entry name" value="TYPE 4 PREPILIN-LIKE PROTEINS LEADER PEPTIDE-PROCESSING ENZYME"/>
    <property type="match status" value="1"/>
</dbReference>
<evidence type="ECO:0000256" key="1">
    <source>
        <dbReference type="SAM" id="Phobius"/>
    </source>
</evidence>
<dbReference type="OrthoDB" id="9789291at2"/>
<reference evidence="3 4" key="1">
    <citation type="submission" date="2019-05" db="EMBL/GenBank/DDBJ databases">
        <authorList>
            <consortium name="Pathogen Informatics"/>
        </authorList>
    </citation>
    <scope>NUCLEOTIDE SEQUENCE [LARGE SCALE GENOMIC DNA]</scope>
    <source>
        <strain evidence="3 4">NCTC10924</strain>
    </source>
</reference>
<feature type="transmembrane region" description="Helical" evidence="1">
    <location>
        <begin position="197"/>
        <end position="214"/>
    </location>
</feature>
<keyword evidence="1" id="KW-0472">Membrane</keyword>
<gene>
    <name evidence="3" type="primary">outO</name>
    <name evidence="3" type="ORF">NCTC10924_00542</name>
</gene>
<name>A0A4V0GZU0_STRPO</name>
<dbReference type="InterPro" id="IPR050882">
    <property type="entry name" value="Prepilin_peptidase/N-MTase"/>
</dbReference>
<dbReference type="EMBL" id="LR594052">
    <property type="protein sequence ID" value="VTT42294.1"/>
    <property type="molecule type" value="Genomic_DNA"/>
</dbReference>